<evidence type="ECO:0000313" key="1">
    <source>
        <dbReference type="EMBL" id="CAE7308497.1"/>
    </source>
</evidence>
<organism evidence="1 2">
    <name type="scientific">Symbiodinium pilosum</name>
    <name type="common">Dinoflagellate</name>
    <dbReference type="NCBI Taxonomy" id="2952"/>
    <lineage>
        <taxon>Eukaryota</taxon>
        <taxon>Sar</taxon>
        <taxon>Alveolata</taxon>
        <taxon>Dinophyceae</taxon>
        <taxon>Suessiales</taxon>
        <taxon>Symbiodiniaceae</taxon>
        <taxon>Symbiodinium</taxon>
    </lineage>
</organism>
<protein>
    <submittedName>
        <fullName evidence="1">Uncharacterized protein</fullName>
    </submittedName>
</protein>
<proteinExistence type="predicted"/>
<keyword evidence="2" id="KW-1185">Reference proteome</keyword>
<accession>A0A812NXU6</accession>
<gene>
    <name evidence="1" type="ORF">SPIL2461_LOCUS6982</name>
</gene>
<name>A0A812NXU6_SYMPI</name>
<evidence type="ECO:0000313" key="2">
    <source>
        <dbReference type="Proteomes" id="UP000649617"/>
    </source>
</evidence>
<dbReference type="EMBL" id="CAJNIZ010010946">
    <property type="protein sequence ID" value="CAE7308497.1"/>
    <property type="molecule type" value="Genomic_DNA"/>
</dbReference>
<dbReference type="Proteomes" id="UP000649617">
    <property type="component" value="Unassembled WGS sequence"/>
</dbReference>
<reference evidence="1" key="1">
    <citation type="submission" date="2021-02" db="EMBL/GenBank/DDBJ databases">
        <authorList>
            <person name="Dougan E. K."/>
            <person name="Rhodes N."/>
            <person name="Thang M."/>
            <person name="Chan C."/>
        </authorList>
    </citation>
    <scope>NUCLEOTIDE SEQUENCE</scope>
</reference>
<comment type="caution">
    <text evidence="1">The sequence shown here is derived from an EMBL/GenBank/DDBJ whole genome shotgun (WGS) entry which is preliminary data.</text>
</comment>
<dbReference type="AlphaFoldDB" id="A0A812NXU6"/>
<feature type="non-terminal residue" evidence="1">
    <location>
        <position position="1"/>
    </location>
</feature>
<sequence length="101" mass="11486">MTLWSRARSGHQDTRSQFLTGFSTTERFRANWRSCMTRASGLWCSPTRGTSGVPWMESVPWPSRAMLMTSQRSWGCHCLSWHQRSVTSTASQILVCGNTLQ</sequence>